<accession>A0A397WQ78</accession>
<proteinExistence type="predicted"/>
<name>A0A397WQ78_9ARCH</name>
<comment type="caution">
    <text evidence="1">The sequence shown here is derived from an EMBL/GenBank/DDBJ whole genome shotgun (WGS) entry which is preliminary data.</text>
</comment>
<dbReference type="Proteomes" id="UP000266622">
    <property type="component" value="Unassembled WGS sequence"/>
</dbReference>
<organism evidence="1 2">
    <name type="scientific">Candidatus Nanoclepta minutus</name>
    <dbReference type="NCBI Taxonomy" id="1940235"/>
    <lineage>
        <taxon>Archaea</taxon>
        <taxon>Nanobdellota</taxon>
        <taxon>Candidatus Nanoclepta</taxon>
    </lineage>
</organism>
<protein>
    <submittedName>
        <fullName evidence="1">Uncharacterized protein</fullName>
    </submittedName>
</protein>
<sequence>MYNYLKGTIEGFLGNFYREAFGIERTFKVKVKEDPTPFISYNWINREINIPILVLLDIFEGYLGRDLDHILERFSEVLHESIHDIFNFGRESKGYELLTQEGLATIISEVYYRVGKRNLDKFRNFSDFQNLISKMNKEITKSFRDREEMEKLRENIVLDLERSYMNNHPFIGRSVIDRLNEISDDSPFKAFALHRLPVYLILKEFSIEDYLRDIRAALEDSEFKERVFLNYLSTIRKYHERSS</sequence>
<reference evidence="1 2" key="1">
    <citation type="journal article" date="2018" name="Syst. Appl. Microbiol.">
        <title>A new symbiotic nanoarchaeote (Candidatus Nanoclepta minutus) and its host (Zestosphaera tikiterensis gen. nov., sp. nov.) from a New Zealand hot spring.</title>
        <authorList>
            <person name="St John E."/>
            <person name="Liu Y."/>
            <person name="Podar M."/>
            <person name="Stott M.B."/>
            <person name="Meneghin J."/>
            <person name="Chen Z."/>
            <person name="Lagutin K."/>
            <person name="Mitchell K."/>
            <person name="Reysenbach A.L."/>
        </authorList>
    </citation>
    <scope>NUCLEOTIDE SEQUENCE [LARGE SCALE GENOMIC DNA]</scope>
    <source>
        <strain evidence="1">NZ3</strain>
    </source>
</reference>
<evidence type="ECO:0000313" key="1">
    <source>
        <dbReference type="EMBL" id="RIB35649.1"/>
    </source>
</evidence>
<dbReference type="EMBL" id="MWMI01000001">
    <property type="protein sequence ID" value="RIB35649.1"/>
    <property type="molecule type" value="Genomic_DNA"/>
</dbReference>
<dbReference type="AlphaFoldDB" id="A0A397WQ78"/>
<gene>
    <name evidence="1" type="ORF">BXU00_00925</name>
</gene>
<evidence type="ECO:0000313" key="2">
    <source>
        <dbReference type="Proteomes" id="UP000266622"/>
    </source>
</evidence>